<name>A0ABS8CNX2_9RHOB</name>
<dbReference type="EMBL" id="JACDXX010000009">
    <property type="protein sequence ID" value="MCB5410525.1"/>
    <property type="molecule type" value="Genomic_DNA"/>
</dbReference>
<organism evidence="1 2">
    <name type="scientific">Pseudogemmobacter faecipullorum</name>
    <dbReference type="NCBI Taxonomy" id="2755041"/>
    <lineage>
        <taxon>Bacteria</taxon>
        <taxon>Pseudomonadati</taxon>
        <taxon>Pseudomonadota</taxon>
        <taxon>Alphaproteobacteria</taxon>
        <taxon>Rhodobacterales</taxon>
        <taxon>Paracoccaceae</taxon>
        <taxon>Pseudogemmobacter</taxon>
    </lineage>
</organism>
<protein>
    <submittedName>
        <fullName evidence="1">Uncharacterized protein</fullName>
    </submittedName>
</protein>
<accession>A0ABS8CNX2</accession>
<proteinExistence type="predicted"/>
<reference evidence="1 2" key="1">
    <citation type="submission" date="2020-07" db="EMBL/GenBank/DDBJ databases">
        <title>Pseudogemmobacter sp. nov., isolated from poultry manure in Taiwan.</title>
        <authorList>
            <person name="Lin S.-Y."/>
            <person name="Tang Y.-S."/>
            <person name="Young C.-C."/>
        </authorList>
    </citation>
    <scope>NUCLEOTIDE SEQUENCE [LARGE SCALE GENOMIC DNA]</scope>
    <source>
        <strain evidence="1 2">CC-YST710</strain>
    </source>
</reference>
<evidence type="ECO:0000313" key="1">
    <source>
        <dbReference type="EMBL" id="MCB5410525.1"/>
    </source>
</evidence>
<keyword evidence="2" id="KW-1185">Reference proteome</keyword>
<dbReference type="Proteomes" id="UP001198571">
    <property type="component" value="Unassembled WGS sequence"/>
</dbReference>
<comment type="caution">
    <text evidence="1">The sequence shown here is derived from an EMBL/GenBank/DDBJ whole genome shotgun (WGS) entry which is preliminary data.</text>
</comment>
<sequence length="220" mass="25196">MGGHERKGVDVMQARNFARVFMTSNQEHVAHVNRHDRRHLVLRVSAKHASKNGRADPMWTLFHQQYPQELEAFMHILRTRDISGFRAGDIPSTDAKDKQKLESVVGPDRVLRDFLEAGRLPRCSHFDGHRWVVRVTALVEHFNRNNVRIGNKGPQPGRVFKVIASGPSRLSRLSVGGQPAEPCRVLDLPPLQDARGLFLVYLKVRHHDWNDSPDAEWTRE</sequence>
<gene>
    <name evidence="1" type="ORF">H0485_10995</name>
</gene>
<evidence type="ECO:0000313" key="2">
    <source>
        <dbReference type="Proteomes" id="UP001198571"/>
    </source>
</evidence>
<dbReference type="RefSeq" id="WP_226935516.1">
    <property type="nucleotide sequence ID" value="NZ_JACDXX010000009.1"/>
</dbReference>